<evidence type="ECO:0000256" key="1">
    <source>
        <dbReference type="ARBA" id="ARBA00022786"/>
    </source>
</evidence>
<dbReference type="Pfam" id="PF13516">
    <property type="entry name" value="LRR_6"/>
    <property type="match status" value="2"/>
</dbReference>
<dbReference type="GO" id="GO:0019005">
    <property type="term" value="C:SCF ubiquitin ligase complex"/>
    <property type="evidence" value="ECO:0007669"/>
    <property type="project" value="TreeGrafter"/>
</dbReference>
<gene>
    <name evidence="4" type="ORF">CUNI_LOCUS6308</name>
</gene>
<dbReference type="PANTHER" id="PTHR13318">
    <property type="entry name" value="PARTNER OF PAIRED, ISOFORM B-RELATED"/>
    <property type="match status" value="1"/>
</dbReference>
<dbReference type="GO" id="GO:0031146">
    <property type="term" value="P:SCF-dependent proteasomal ubiquitin-dependent protein catabolic process"/>
    <property type="evidence" value="ECO:0007669"/>
    <property type="project" value="TreeGrafter"/>
</dbReference>
<dbReference type="EMBL" id="CAJHNH020000957">
    <property type="protein sequence ID" value="CAG5120750.1"/>
    <property type="molecule type" value="Genomic_DNA"/>
</dbReference>
<evidence type="ECO:0000313" key="4">
    <source>
        <dbReference type="EMBL" id="CAG5120750.1"/>
    </source>
</evidence>
<dbReference type="SUPFAM" id="SSF52047">
    <property type="entry name" value="RNI-like"/>
    <property type="match status" value="2"/>
</dbReference>
<dbReference type="Pfam" id="PF00646">
    <property type="entry name" value="F-box"/>
    <property type="match status" value="1"/>
</dbReference>
<evidence type="ECO:0008006" key="6">
    <source>
        <dbReference type="Google" id="ProtNLM"/>
    </source>
</evidence>
<evidence type="ECO:0000259" key="3">
    <source>
        <dbReference type="Pfam" id="PF25372"/>
    </source>
</evidence>
<dbReference type="SUPFAM" id="SSF81383">
    <property type="entry name" value="F-box domain"/>
    <property type="match status" value="1"/>
</dbReference>
<dbReference type="Pfam" id="PF25372">
    <property type="entry name" value="DUF7885"/>
    <property type="match status" value="2"/>
</dbReference>
<dbReference type="Gene3D" id="3.80.10.10">
    <property type="entry name" value="Ribonuclease Inhibitor"/>
    <property type="match status" value="4"/>
</dbReference>
<reference evidence="4" key="1">
    <citation type="submission" date="2021-04" db="EMBL/GenBank/DDBJ databases">
        <authorList>
            <consortium name="Molecular Ecology Group"/>
        </authorList>
    </citation>
    <scope>NUCLEOTIDE SEQUENCE</scope>
</reference>
<feature type="domain" description="F-box/LRR-repeat protein 15-like leucin rich repeat" evidence="3">
    <location>
        <begin position="448"/>
        <end position="567"/>
    </location>
</feature>
<dbReference type="OrthoDB" id="27842at2759"/>
<keyword evidence="1" id="KW-0833">Ubl conjugation pathway</keyword>
<dbReference type="InterPro" id="IPR001810">
    <property type="entry name" value="F-box_dom"/>
</dbReference>
<keyword evidence="5" id="KW-1185">Reference proteome</keyword>
<dbReference type="AlphaFoldDB" id="A0A8S3YZU6"/>
<dbReference type="InterPro" id="IPR006553">
    <property type="entry name" value="Leu-rich_rpt_Cys-con_subtyp"/>
</dbReference>
<feature type="non-terminal residue" evidence="4">
    <location>
        <position position="1"/>
    </location>
</feature>
<dbReference type="Gene3D" id="1.20.1280.50">
    <property type="match status" value="1"/>
</dbReference>
<feature type="domain" description="F-box" evidence="2">
    <location>
        <begin position="1"/>
        <end position="31"/>
    </location>
</feature>
<sequence length="596" mass="67229">IISYIMRFLNVPDRKEAALVCKRWYNASLDPVLQRDIIVKCRPPENGMFPSFGLLGRKLTHLEFGNWDSKQITESTLMTFLSRCPSLEYLDLSDCNSLFLSGRFLSKDSDLQMLKETLSGVRVLKLNRLRYMTDMVFERLVSVFQNLEDVSIASTHMIFGSDLYSVNQSSPAMLHFSAFLKFVQENAQNLKHIDISYTSVPNEALGSLAMINNLALEKLSLRGCAEISDKGLKNFVTHQHFLKILDISGCRELGSSKDFFKTLANNLPHLHTLIMRKCARMGQCDITSLADFGSLHTLDMGEVLNLFDIDLIKGLCCQVPHLTRLALPFCPDITDAFVVELCKTNYRLAELDLSSCFKLTDISLHAITKSLTSLQVLRLSYCREISDIGILGYLPEKGVVPRSSFDFDHDGCPCSRERDSKIFRKPTGAIREHKHCISKAHNSLENGEDMFMLSNLKSLQVLDLSYCPRITDTGVTEAVRFPELSSLSLNGLPKMKDRAVVAVARHNPILKEVKLSYNMAITDVAVAELMMRCTRLSTLDVSQCGSLTDKCLQIIAAKGNRLRHLDLSFNNLTLREVLAMELYLPKTKILYRPEIV</sequence>
<proteinExistence type="predicted"/>
<name>A0A8S3YZU6_9EUPU</name>
<dbReference type="Proteomes" id="UP000678393">
    <property type="component" value="Unassembled WGS sequence"/>
</dbReference>
<dbReference type="InterPro" id="IPR057207">
    <property type="entry name" value="FBXL15_LRR"/>
</dbReference>
<organism evidence="4 5">
    <name type="scientific">Candidula unifasciata</name>
    <dbReference type="NCBI Taxonomy" id="100452"/>
    <lineage>
        <taxon>Eukaryota</taxon>
        <taxon>Metazoa</taxon>
        <taxon>Spiralia</taxon>
        <taxon>Lophotrochozoa</taxon>
        <taxon>Mollusca</taxon>
        <taxon>Gastropoda</taxon>
        <taxon>Heterobranchia</taxon>
        <taxon>Euthyneura</taxon>
        <taxon>Panpulmonata</taxon>
        <taxon>Eupulmonata</taxon>
        <taxon>Stylommatophora</taxon>
        <taxon>Helicina</taxon>
        <taxon>Helicoidea</taxon>
        <taxon>Geomitridae</taxon>
        <taxon>Candidula</taxon>
    </lineage>
</organism>
<accession>A0A8S3YZU6</accession>
<dbReference type="InterPro" id="IPR036047">
    <property type="entry name" value="F-box-like_dom_sf"/>
</dbReference>
<protein>
    <recommendedName>
        <fullName evidence="6">F-box domain-containing protein</fullName>
    </recommendedName>
</protein>
<comment type="caution">
    <text evidence="4">The sequence shown here is derived from an EMBL/GenBank/DDBJ whole genome shotgun (WGS) entry which is preliminary data.</text>
</comment>
<evidence type="ECO:0000259" key="2">
    <source>
        <dbReference type="Pfam" id="PF00646"/>
    </source>
</evidence>
<dbReference type="SMART" id="SM00367">
    <property type="entry name" value="LRR_CC"/>
    <property type="match status" value="10"/>
</dbReference>
<feature type="domain" description="F-box/LRR-repeat protein 15-like leucin rich repeat" evidence="3">
    <location>
        <begin position="173"/>
        <end position="359"/>
    </location>
</feature>
<dbReference type="InterPro" id="IPR032675">
    <property type="entry name" value="LRR_dom_sf"/>
</dbReference>
<dbReference type="InterPro" id="IPR001611">
    <property type="entry name" value="Leu-rich_rpt"/>
</dbReference>
<evidence type="ECO:0000313" key="5">
    <source>
        <dbReference type="Proteomes" id="UP000678393"/>
    </source>
</evidence>